<dbReference type="AlphaFoldDB" id="A0A521AE72"/>
<proteinExistence type="predicted"/>
<dbReference type="RefSeq" id="WP_111377803.1">
    <property type="nucleotide sequence ID" value="NZ_CP043612.1"/>
</dbReference>
<accession>A0A521AE72</accession>
<evidence type="ECO:0000313" key="2">
    <source>
        <dbReference type="Proteomes" id="UP000319267"/>
    </source>
</evidence>
<organism evidence="1 2">
    <name type="scientific">Flavobacterium nitrogenifigens</name>
    <dbReference type="NCBI Taxonomy" id="1617283"/>
    <lineage>
        <taxon>Bacteria</taxon>
        <taxon>Pseudomonadati</taxon>
        <taxon>Bacteroidota</taxon>
        <taxon>Flavobacteriia</taxon>
        <taxon>Flavobacteriales</taxon>
        <taxon>Flavobacteriaceae</taxon>
        <taxon>Flavobacterium</taxon>
    </lineage>
</organism>
<dbReference type="OrthoDB" id="1313755at2"/>
<sequence length="401" mass="45464">MPNLTNDLKTIIDTPDKIQFCNSPIHIRQTALNVGNLIKKVTHYLWIWNTDQSKTLGDANQIIAKEIVSRADDYITVNIADLIKAWLVSPENARNTNQPQFAWNPYTLAAQTGQGVFYQLISEVLEEEPTTNAIVQNTVVSPTYFATLGYRWNYEQNTGSTNGLNPNKSDIFKSTPYRYYNQSIDNYFENTFNLGQSVETCTSGNMILQSKIIPLSRQTFCALDSYLIVFLNKLGLWDYFTPFGKTIISNKTETSSSNRMFRDPSTINNSQVHSSLRDTINVSQTYTINTGHIDESATQLIEELVYSPKVYLIRFSGEKVTSTITGITVDNTYITVDNTNITVDNDTVTSESVGYFSTFQQIPVLLTNPDELINLTRLNNKVNIEYTLKFDETNNKILDIK</sequence>
<gene>
    <name evidence="1" type="ORF">SAMN06265220_10156</name>
</gene>
<keyword evidence="2" id="KW-1185">Reference proteome</keyword>
<evidence type="ECO:0000313" key="1">
    <source>
        <dbReference type="EMBL" id="SMO33078.1"/>
    </source>
</evidence>
<dbReference type="Proteomes" id="UP000319267">
    <property type="component" value="Unassembled WGS sequence"/>
</dbReference>
<protein>
    <submittedName>
        <fullName evidence="1">Uncharacterized protein</fullName>
    </submittedName>
</protein>
<dbReference type="EMBL" id="FXTQ01000001">
    <property type="protein sequence ID" value="SMO33078.1"/>
    <property type="molecule type" value="Genomic_DNA"/>
</dbReference>
<name>A0A521AE72_9FLAO</name>
<reference evidence="1 2" key="1">
    <citation type="submission" date="2017-05" db="EMBL/GenBank/DDBJ databases">
        <authorList>
            <person name="Varghese N."/>
            <person name="Submissions S."/>
        </authorList>
    </citation>
    <scope>NUCLEOTIDE SEQUENCE [LARGE SCALE GENOMIC DNA]</scope>
    <source>
        <strain evidence="1 2">DSM 29982</strain>
    </source>
</reference>